<name>A0A8H3WSB2_9PEZI</name>
<dbReference type="EMBL" id="WOWK01000003">
    <property type="protein sequence ID" value="KAF0331530.1"/>
    <property type="molecule type" value="Genomic_DNA"/>
</dbReference>
<dbReference type="Proteomes" id="UP000434172">
    <property type="component" value="Unassembled WGS sequence"/>
</dbReference>
<feature type="compositionally biased region" description="Basic and acidic residues" evidence="1">
    <location>
        <begin position="31"/>
        <end position="52"/>
    </location>
</feature>
<dbReference type="AlphaFoldDB" id="A0A8H3WSB2"/>
<keyword evidence="3" id="KW-1185">Reference proteome</keyword>
<evidence type="ECO:0000313" key="3">
    <source>
        <dbReference type="Proteomes" id="UP000434172"/>
    </source>
</evidence>
<gene>
    <name evidence="2" type="ORF">GQ607_001276</name>
</gene>
<reference evidence="2 3" key="1">
    <citation type="submission" date="2019-12" db="EMBL/GenBank/DDBJ databases">
        <title>A genome sequence resource for the geographically widespread anthracnose pathogen Colletotrichum asianum.</title>
        <authorList>
            <person name="Meng Y."/>
        </authorList>
    </citation>
    <scope>NUCLEOTIDE SEQUENCE [LARGE SCALE GENOMIC DNA]</scope>
    <source>
        <strain evidence="2 3">ICMP 18580</strain>
    </source>
</reference>
<evidence type="ECO:0000313" key="2">
    <source>
        <dbReference type="EMBL" id="KAF0331530.1"/>
    </source>
</evidence>
<sequence>MGGPSTCGDTGPEDFGTEKVQVDKPGWVEMDPPRRLFIHNDDKCPQNAKAREEDEEDAAAAAADNDDDDIDIDIDME</sequence>
<protein>
    <submittedName>
        <fullName evidence="2">Uncharacterized protein</fullName>
    </submittedName>
</protein>
<proteinExistence type="predicted"/>
<comment type="caution">
    <text evidence="2">The sequence shown here is derived from an EMBL/GenBank/DDBJ whole genome shotgun (WGS) entry which is preliminary data.</text>
</comment>
<feature type="region of interest" description="Disordered" evidence="1">
    <location>
        <begin position="1"/>
        <end position="77"/>
    </location>
</feature>
<accession>A0A8H3WSB2</accession>
<feature type="compositionally biased region" description="Acidic residues" evidence="1">
    <location>
        <begin position="53"/>
        <end position="77"/>
    </location>
</feature>
<evidence type="ECO:0000256" key="1">
    <source>
        <dbReference type="SAM" id="MobiDB-lite"/>
    </source>
</evidence>
<organism evidence="2 3">
    <name type="scientific">Colletotrichum asianum</name>
    <dbReference type="NCBI Taxonomy" id="702518"/>
    <lineage>
        <taxon>Eukaryota</taxon>
        <taxon>Fungi</taxon>
        <taxon>Dikarya</taxon>
        <taxon>Ascomycota</taxon>
        <taxon>Pezizomycotina</taxon>
        <taxon>Sordariomycetes</taxon>
        <taxon>Hypocreomycetidae</taxon>
        <taxon>Glomerellales</taxon>
        <taxon>Glomerellaceae</taxon>
        <taxon>Colletotrichum</taxon>
        <taxon>Colletotrichum gloeosporioides species complex</taxon>
    </lineage>
</organism>